<proteinExistence type="predicted"/>
<feature type="compositionally biased region" description="Basic residues" evidence="1">
    <location>
        <begin position="54"/>
        <end position="73"/>
    </location>
</feature>
<accession>A0A803M9J0</accession>
<name>A0A803M9J0_CHEQI</name>
<reference evidence="2" key="1">
    <citation type="journal article" date="2017" name="Nature">
        <title>The genome of Chenopodium quinoa.</title>
        <authorList>
            <person name="Jarvis D.E."/>
            <person name="Ho Y.S."/>
            <person name="Lightfoot D.J."/>
            <person name="Schmoeckel S.M."/>
            <person name="Li B."/>
            <person name="Borm T.J.A."/>
            <person name="Ohyanagi H."/>
            <person name="Mineta K."/>
            <person name="Michell C.T."/>
            <person name="Saber N."/>
            <person name="Kharbatia N.M."/>
            <person name="Rupper R.R."/>
            <person name="Sharp A.R."/>
            <person name="Dally N."/>
            <person name="Boughton B.A."/>
            <person name="Woo Y.H."/>
            <person name="Gao G."/>
            <person name="Schijlen E.G.W.M."/>
            <person name="Guo X."/>
            <person name="Momin A.A."/>
            <person name="Negrao S."/>
            <person name="Al-Babili S."/>
            <person name="Gehring C."/>
            <person name="Roessner U."/>
            <person name="Jung C."/>
            <person name="Murphy K."/>
            <person name="Arold S.T."/>
            <person name="Gojobori T."/>
            <person name="van der Linden C.G."/>
            <person name="van Loo E.N."/>
            <person name="Jellen E.N."/>
            <person name="Maughan P.J."/>
            <person name="Tester M."/>
        </authorList>
    </citation>
    <scope>NUCLEOTIDE SEQUENCE [LARGE SCALE GENOMIC DNA]</scope>
    <source>
        <strain evidence="2">cv. PI 614886</strain>
    </source>
</reference>
<feature type="region of interest" description="Disordered" evidence="1">
    <location>
        <begin position="1"/>
        <end position="79"/>
    </location>
</feature>
<feature type="compositionally biased region" description="Basic and acidic residues" evidence="1">
    <location>
        <begin position="461"/>
        <end position="488"/>
    </location>
</feature>
<feature type="compositionally biased region" description="Basic and acidic residues" evidence="1">
    <location>
        <begin position="495"/>
        <end position="524"/>
    </location>
</feature>
<sequence length="691" mass="78546">MGRHDARVNSKHVCGEESSYSRVVKKRKRAADDYYGLQSDSEDGNDSQNFAHSSSHKSSSHKSRDDRRRKHHKSEMIDPSKGELVKARYDVVNIQARRCRKGPNVICRVDMFYLRVIKSLDKSRKEEVKLMGFGGLLELKLNYLPRQLCYWIMSRIQSCGSIEFGDEQVMMLAPIQLQCILGLPMEEKVVPLKVDRDDRVMVKKLDGIIRDYRAGGKNGDQLSLVKAIGVVTKGLDKDGNELPLANDAEKMQFRNAFLIVVLGALLCPTTKWGLLAKKLTPAITVARHSAKYDWCTMVYNWLIDCVKVFADKFDENGFAAGCGGCSLFVLVFYLDHLHRPPVRWGVLPRIKVWTAVEVTRATKEDKRRTSDDYGKLMVYAYEFCAPVAYGEEDHPYAVRDSSRTLVQKVAAEVVNLLKPQLQSMVSEAVRNEVQSPIKTIIPLRRRTILISDLTRMKSSDLIRREGEERSAKSSDNDKDEERSGKNSPEDMDDESKEKTPKDRDDEPKEKTPKDRDDEHKENSPKQRGPKGPKQKAPTDGVPGDEQTPGRDDVLSEGSIVRPHGSNRRTREKRPLVPTNISLVSGLKNTTKQSILEKRFIEYVRSFRSVRSGRPGLALVQCNGVDATLKDCYHLLMVKECISSIYVRMASRLYTKRWEVEQFIGKSRRVLMSPDFSICAVYALSLFLLVTY</sequence>
<reference evidence="2" key="2">
    <citation type="submission" date="2021-03" db="UniProtKB">
        <authorList>
            <consortium name="EnsemblPlants"/>
        </authorList>
    </citation>
    <scope>IDENTIFICATION</scope>
</reference>
<evidence type="ECO:0000256" key="1">
    <source>
        <dbReference type="SAM" id="MobiDB-lite"/>
    </source>
</evidence>
<dbReference type="Proteomes" id="UP000596660">
    <property type="component" value="Unplaced"/>
</dbReference>
<evidence type="ECO:0000313" key="2">
    <source>
        <dbReference type="EnsemblPlants" id="AUR62025566-RA:cds"/>
    </source>
</evidence>
<evidence type="ECO:0000313" key="3">
    <source>
        <dbReference type="Proteomes" id="UP000596660"/>
    </source>
</evidence>
<protein>
    <submittedName>
        <fullName evidence="2">Uncharacterized protein</fullName>
    </submittedName>
</protein>
<keyword evidence="3" id="KW-1185">Reference proteome</keyword>
<dbReference type="AlphaFoldDB" id="A0A803M9J0"/>
<dbReference type="PANTHER" id="PTHR34835">
    <property type="entry name" value="OS07G0283600 PROTEIN-RELATED"/>
    <property type="match status" value="1"/>
</dbReference>
<feature type="region of interest" description="Disordered" evidence="1">
    <location>
        <begin position="461"/>
        <end position="575"/>
    </location>
</feature>
<dbReference type="EnsemblPlants" id="AUR62025566-RA">
    <property type="protein sequence ID" value="AUR62025566-RA:cds"/>
    <property type="gene ID" value="AUR62025566"/>
</dbReference>
<dbReference type="Gramene" id="AUR62025566-RA">
    <property type="protein sequence ID" value="AUR62025566-RA:cds"/>
    <property type="gene ID" value="AUR62025566"/>
</dbReference>
<organism evidence="2 3">
    <name type="scientific">Chenopodium quinoa</name>
    <name type="common">Quinoa</name>
    <dbReference type="NCBI Taxonomy" id="63459"/>
    <lineage>
        <taxon>Eukaryota</taxon>
        <taxon>Viridiplantae</taxon>
        <taxon>Streptophyta</taxon>
        <taxon>Embryophyta</taxon>
        <taxon>Tracheophyta</taxon>
        <taxon>Spermatophyta</taxon>
        <taxon>Magnoliopsida</taxon>
        <taxon>eudicotyledons</taxon>
        <taxon>Gunneridae</taxon>
        <taxon>Pentapetalae</taxon>
        <taxon>Caryophyllales</taxon>
        <taxon>Chenopodiaceae</taxon>
        <taxon>Chenopodioideae</taxon>
        <taxon>Atripliceae</taxon>
        <taxon>Chenopodium</taxon>
    </lineage>
</organism>
<dbReference type="PANTHER" id="PTHR34835:SF34">
    <property type="entry name" value="OS08G0555500 PROTEIN"/>
    <property type="match status" value="1"/>
</dbReference>